<dbReference type="PIRSF" id="PIRSF002741">
    <property type="entry name" value="MppA"/>
    <property type="match status" value="1"/>
</dbReference>
<organism evidence="5 6">
    <name type="scientific">Pseudonocardia nematodicida</name>
    <dbReference type="NCBI Taxonomy" id="1206997"/>
    <lineage>
        <taxon>Bacteria</taxon>
        <taxon>Bacillati</taxon>
        <taxon>Actinomycetota</taxon>
        <taxon>Actinomycetes</taxon>
        <taxon>Pseudonocardiales</taxon>
        <taxon>Pseudonocardiaceae</taxon>
        <taxon>Pseudonocardia</taxon>
    </lineage>
</organism>
<keyword evidence="3" id="KW-0732">Signal</keyword>
<dbReference type="InterPro" id="IPR000914">
    <property type="entry name" value="SBP_5_dom"/>
</dbReference>
<sequence length="519" mass="55619">MALALSAATLTGCATSSPTEQASADGAQQGGTVQIALPDDPTCIDPQQTGQRNALEIVRGVVDSLTDQDPETGEIRPWLAESFTVSEDAREFRFTLRPDVTFSDGTPVEAEAVQSTFDWLAEQPASGAAAYIQGYTGTEIEDPLNLTVGFEQPNAQFLQATAGTSFGILSPASAGADLAARCRGEFIGSGPFVVQSYTPDQDAVITRRDDYAWPSSLATNPGAAHLDEVRFLFVPEDGARAAALESGQIDVSETVQLADQPRFDGNGFSLLTTINPGAAPPLSPNHDGVLGDTDVRRAILLGIDREELVRTVFGPEGRVATGVLSSTTPFYVDQSAEVRYDPTEAAALLDGAGWVPGPDGIRVRDGVPLRLVWLIPFAAQPENEQVQQQLRRLGIDVVLDVVTAPVYVERQDRGDFDFTAVDVSRADPDVLRNLFLSTGPNLWGLPGGELDTFLERQAGLADSAQRQEAVDGAVRLLIEGAHTIPLYETRLVHGVTDDVRDLRLDASLRLTLHDAWRTG</sequence>
<dbReference type="InterPro" id="IPR030678">
    <property type="entry name" value="Peptide/Ni-bd"/>
</dbReference>
<dbReference type="EMBL" id="JBEDNQ010000008">
    <property type="protein sequence ID" value="MEQ3552818.1"/>
    <property type="molecule type" value="Genomic_DNA"/>
</dbReference>
<evidence type="ECO:0000256" key="3">
    <source>
        <dbReference type="ARBA" id="ARBA00022729"/>
    </source>
</evidence>
<feature type="domain" description="Solute-binding protein family 5" evidence="4">
    <location>
        <begin position="74"/>
        <end position="434"/>
    </location>
</feature>
<dbReference type="InterPro" id="IPR039424">
    <property type="entry name" value="SBP_5"/>
</dbReference>
<dbReference type="Gene3D" id="3.10.105.10">
    <property type="entry name" value="Dipeptide-binding Protein, Domain 3"/>
    <property type="match status" value="1"/>
</dbReference>
<evidence type="ECO:0000256" key="1">
    <source>
        <dbReference type="ARBA" id="ARBA00005695"/>
    </source>
</evidence>
<dbReference type="CDD" id="cd08492">
    <property type="entry name" value="PBP2_NikA_DppA_OppA_like_15"/>
    <property type="match status" value="1"/>
</dbReference>
<evidence type="ECO:0000259" key="4">
    <source>
        <dbReference type="Pfam" id="PF00496"/>
    </source>
</evidence>
<dbReference type="Pfam" id="PF00496">
    <property type="entry name" value="SBP_bac_5"/>
    <property type="match status" value="1"/>
</dbReference>
<comment type="caution">
    <text evidence="5">The sequence shown here is derived from an EMBL/GenBank/DDBJ whole genome shotgun (WGS) entry which is preliminary data.</text>
</comment>
<dbReference type="Gene3D" id="3.40.190.10">
    <property type="entry name" value="Periplasmic binding protein-like II"/>
    <property type="match status" value="1"/>
</dbReference>
<dbReference type="PANTHER" id="PTHR30290">
    <property type="entry name" value="PERIPLASMIC BINDING COMPONENT OF ABC TRANSPORTER"/>
    <property type="match status" value="1"/>
</dbReference>
<evidence type="ECO:0000313" key="6">
    <source>
        <dbReference type="Proteomes" id="UP001494902"/>
    </source>
</evidence>
<proteinExistence type="inferred from homology"/>
<dbReference type="RefSeq" id="WP_349299885.1">
    <property type="nucleotide sequence ID" value="NZ_JBEDNQ010000008.1"/>
</dbReference>
<protein>
    <submittedName>
        <fullName evidence="5">ABC transporter substrate-binding protein</fullName>
    </submittedName>
</protein>
<evidence type="ECO:0000313" key="5">
    <source>
        <dbReference type="EMBL" id="MEQ3552818.1"/>
    </source>
</evidence>
<keyword evidence="6" id="KW-1185">Reference proteome</keyword>
<gene>
    <name evidence="5" type="ORF">WIS52_20310</name>
</gene>
<dbReference type="Proteomes" id="UP001494902">
    <property type="component" value="Unassembled WGS sequence"/>
</dbReference>
<dbReference type="SUPFAM" id="SSF53850">
    <property type="entry name" value="Periplasmic binding protein-like II"/>
    <property type="match status" value="1"/>
</dbReference>
<evidence type="ECO:0000256" key="2">
    <source>
        <dbReference type="ARBA" id="ARBA00022448"/>
    </source>
</evidence>
<accession>A0ABV1KEC3</accession>
<reference evidence="5 6" key="1">
    <citation type="submission" date="2024-03" db="EMBL/GenBank/DDBJ databases">
        <title>Draft genome sequence of Pseudonocardia nematodicida JCM 31783.</title>
        <authorList>
            <person name="Butdee W."/>
            <person name="Duangmal K."/>
        </authorList>
    </citation>
    <scope>NUCLEOTIDE SEQUENCE [LARGE SCALE GENOMIC DNA]</scope>
    <source>
        <strain evidence="5 6">JCM 31783</strain>
    </source>
</reference>
<comment type="similarity">
    <text evidence="1">Belongs to the bacterial solute-binding protein 5 family.</text>
</comment>
<name>A0ABV1KEC3_9PSEU</name>
<keyword evidence="2" id="KW-0813">Transport</keyword>
<dbReference type="PANTHER" id="PTHR30290:SF9">
    <property type="entry name" value="OLIGOPEPTIDE-BINDING PROTEIN APPA"/>
    <property type="match status" value="1"/>
</dbReference>